<evidence type="ECO:0000313" key="8">
    <source>
        <dbReference type="Proteomes" id="UP000246121"/>
    </source>
</evidence>
<evidence type="ECO:0000256" key="1">
    <source>
        <dbReference type="ARBA" id="ARBA00001974"/>
    </source>
</evidence>
<feature type="compositionally biased region" description="Basic residues" evidence="5">
    <location>
        <begin position="233"/>
        <end position="242"/>
    </location>
</feature>
<dbReference type="VEuPathDB" id="TriTrypDB:TcBrA4_0099070"/>
<gene>
    <name evidence="7" type="ORF">C4B63_3g551</name>
</gene>
<reference evidence="7 8" key="1">
    <citation type="journal article" date="2018" name="Microb. Genom.">
        <title>Expanding an expanded genome: long-read sequencing of Trypanosoma cruzi.</title>
        <authorList>
            <person name="Berna L."/>
            <person name="Rodriguez M."/>
            <person name="Chiribao M.L."/>
            <person name="Parodi-Talice A."/>
            <person name="Pita S."/>
            <person name="Rijo G."/>
            <person name="Alvarez-Valin F."/>
            <person name="Robello C."/>
        </authorList>
    </citation>
    <scope>NUCLEOTIDE SEQUENCE [LARGE SCALE GENOMIC DNA]</scope>
    <source>
        <strain evidence="7 8">Dm28c</strain>
    </source>
</reference>
<dbReference type="VEuPathDB" id="TriTrypDB:C4B63_3g551"/>
<feature type="region of interest" description="Disordered" evidence="5">
    <location>
        <begin position="233"/>
        <end position="268"/>
    </location>
</feature>
<evidence type="ECO:0000256" key="2">
    <source>
        <dbReference type="ARBA" id="ARBA00022630"/>
    </source>
</evidence>
<feature type="region of interest" description="Disordered" evidence="5">
    <location>
        <begin position="133"/>
        <end position="152"/>
    </location>
</feature>
<dbReference type="PANTHER" id="PTHR43400">
    <property type="entry name" value="FUMARATE REDUCTASE"/>
    <property type="match status" value="1"/>
</dbReference>
<dbReference type="SUPFAM" id="SSF51905">
    <property type="entry name" value="FAD/NAD(P)-binding domain"/>
    <property type="match status" value="1"/>
</dbReference>
<evidence type="ECO:0000313" key="7">
    <source>
        <dbReference type="EMBL" id="PWV02052.1"/>
    </source>
</evidence>
<evidence type="ECO:0000256" key="5">
    <source>
        <dbReference type="SAM" id="MobiDB-lite"/>
    </source>
</evidence>
<dbReference type="VEuPathDB" id="TriTrypDB:ECC02_005360"/>
<comment type="cofactor">
    <cofactor evidence="1">
        <name>FAD</name>
        <dbReference type="ChEBI" id="CHEBI:57692"/>
    </cofactor>
</comment>
<evidence type="ECO:0000256" key="3">
    <source>
        <dbReference type="ARBA" id="ARBA00022827"/>
    </source>
</evidence>
<dbReference type="EMBL" id="PRFA01000003">
    <property type="protein sequence ID" value="PWV02052.1"/>
    <property type="molecule type" value="Genomic_DNA"/>
</dbReference>
<dbReference type="PANTHER" id="PTHR43400:SF7">
    <property type="entry name" value="FAD-DEPENDENT OXIDOREDUCTASE 2 FAD BINDING DOMAIN-CONTAINING PROTEIN"/>
    <property type="match status" value="1"/>
</dbReference>
<dbReference type="VEuPathDB" id="TriTrypDB:TcCL_ESM01189"/>
<feature type="domain" description="FAD-dependent oxidoreductase 2 FAD-binding" evidence="6">
    <location>
        <begin position="24"/>
        <end position="210"/>
    </location>
</feature>
<dbReference type="VEuPathDB" id="TriTrypDB:C3747_52g244"/>
<dbReference type="VEuPathDB" id="TriTrypDB:TcCLB.503467.9"/>
<dbReference type="Proteomes" id="UP000246121">
    <property type="component" value="Unassembled WGS sequence"/>
</dbReference>
<dbReference type="VEuPathDB" id="TriTrypDB:TCDM_03631"/>
<dbReference type="InterPro" id="IPR036188">
    <property type="entry name" value="FAD/NAD-bd_sf"/>
</dbReference>
<name>A0A2V2W087_TRYCR</name>
<dbReference type="VEuPathDB" id="TriTrypDB:TCSYLVIO_005116"/>
<dbReference type="AlphaFoldDB" id="A0A2V2W087"/>
<organism evidence="7 8">
    <name type="scientific">Trypanosoma cruzi</name>
    <dbReference type="NCBI Taxonomy" id="5693"/>
    <lineage>
        <taxon>Eukaryota</taxon>
        <taxon>Discoba</taxon>
        <taxon>Euglenozoa</taxon>
        <taxon>Kinetoplastea</taxon>
        <taxon>Metakinetoplastina</taxon>
        <taxon>Trypanosomatida</taxon>
        <taxon>Trypanosomatidae</taxon>
        <taxon>Trypanosoma</taxon>
        <taxon>Schizotrypanum</taxon>
    </lineage>
</organism>
<dbReference type="VEuPathDB" id="TriTrypDB:TcG_08501"/>
<dbReference type="InterPro" id="IPR050315">
    <property type="entry name" value="FAD-oxidoreductase_2"/>
</dbReference>
<evidence type="ECO:0000259" key="6">
    <source>
        <dbReference type="Pfam" id="PF00890"/>
    </source>
</evidence>
<dbReference type="GO" id="GO:0016491">
    <property type="term" value="F:oxidoreductase activity"/>
    <property type="evidence" value="ECO:0007669"/>
    <property type="project" value="UniProtKB-KW"/>
</dbReference>
<keyword evidence="2" id="KW-0285">Flavoprotein</keyword>
<feature type="compositionally biased region" description="Polar residues" evidence="5">
    <location>
        <begin position="259"/>
        <end position="268"/>
    </location>
</feature>
<dbReference type="Gene3D" id="3.50.50.60">
    <property type="entry name" value="FAD/NAD(P)-binding domain"/>
    <property type="match status" value="1"/>
</dbReference>
<dbReference type="Pfam" id="PF00890">
    <property type="entry name" value="FAD_binding_2"/>
    <property type="match status" value="1"/>
</dbReference>
<keyword evidence="3" id="KW-0274">FAD</keyword>
<dbReference type="VEuPathDB" id="TriTrypDB:BCY84_19717"/>
<comment type="caution">
    <text evidence="7">The sequence shown here is derived from an EMBL/GenBank/DDBJ whole genome shotgun (WGS) entry which is preliminary data.</text>
</comment>
<dbReference type="InterPro" id="IPR003953">
    <property type="entry name" value="FAD-dep_OxRdtase_2_FAD-bd"/>
</dbReference>
<dbReference type="VEuPathDB" id="TriTrypDB:Tc_MARK_3891"/>
<dbReference type="VEuPathDB" id="TriTrypDB:TcCLB.503849.60"/>
<protein>
    <submittedName>
        <fullName evidence="7">Putative NADH-dependent fumarate reductase</fullName>
    </submittedName>
</protein>
<proteinExistence type="predicted"/>
<accession>A0A2V2W087</accession>
<evidence type="ECO:0000256" key="4">
    <source>
        <dbReference type="ARBA" id="ARBA00023002"/>
    </source>
</evidence>
<sequence>MFEIATDNAEIRKKRIAGSLPARVIVVGGGLAGLSAAIEATACGAQVILLEKEPRVGGNSAKATSGINGWGTRAQAEQDVYDSGKYFERDTHKSGLGGSTDPGLVRTLSVKSGDAISWLSSLGVPLTVLSQLGGHSRKRTHRAPDKADGTPVPIGFTIMRTLEQHVRTKLADRVTIMENTTVTSLLSKSRVRHDGAKQVRVYGVEVLQDEGWYQGYWRMPSFSPPAAFQMTRRPTRFSRSLRRSCPASLQPMDRGPRVTASSLHANWG</sequence>
<keyword evidence="4" id="KW-0560">Oxidoreductase</keyword>